<keyword evidence="1" id="KW-1133">Transmembrane helix</keyword>
<feature type="transmembrane region" description="Helical" evidence="1">
    <location>
        <begin position="12"/>
        <end position="31"/>
    </location>
</feature>
<evidence type="ECO:0000313" key="3">
    <source>
        <dbReference type="Proteomes" id="UP000199608"/>
    </source>
</evidence>
<reference evidence="3" key="1">
    <citation type="submission" date="2016-10" db="EMBL/GenBank/DDBJ databases">
        <authorList>
            <person name="Varghese N."/>
            <person name="Submissions S."/>
        </authorList>
    </citation>
    <scope>NUCLEOTIDE SEQUENCE [LARGE SCALE GENOMIC DNA]</scope>
    <source>
        <strain evidence="3">DSM 3384</strain>
    </source>
</reference>
<dbReference type="Proteomes" id="UP000199608">
    <property type="component" value="Unassembled WGS sequence"/>
</dbReference>
<evidence type="ECO:0000313" key="2">
    <source>
        <dbReference type="EMBL" id="SDU10376.1"/>
    </source>
</evidence>
<dbReference type="InterPro" id="IPR012902">
    <property type="entry name" value="N_methyl_site"/>
</dbReference>
<name>A0A1H2FSS6_9BACT</name>
<protein>
    <submittedName>
        <fullName evidence="2">Prepilin-type N-terminal cleavage/methylation domain-containing protein</fullName>
    </submittedName>
</protein>
<keyword evidence="1" id="KW-0472">Membrane</keyword>
<dbReference type="RefSeq" id="WP_092232841.1">
    <property type="nucleotide sequence ID" value="NZ_FNLL01000004.1"/>
</dbReference>
<accession>A0A1H2FSS6</accession>
<keyword evidence="1" id="KW-0812">Transmembrane</keyword>
<dbReference type="EMBL" id="FNLL01000004">
    <property type="protein sequence ID" value="SDU10376.1"/>
    <property type="molecule type" value="Genomic_DNA"/>
</dbReference>
<dbReference type="NCBIfam" id="TIGR02532">
    <property type="entry name" value="IV_pilin_GFxxxE"/>
    <property type="match status" value="1"/>
</dbReference>
<keyword evidence="3" id="KW-1185">Reference proteome</keyword>
<evidence type="ECO:0000256" key="1">
    <source>
        <dbReference type="SAM" id="Phobius"/>
    </source>
</evidence>
<sequence>MIDKSGFTLVEIITVIVLLGIIGLFSSMFLNSGVKTFLFSRTNSQTALNASIALNRIGLELKDIKNVSIQPNVSIAYKNNSPSLPGSRTLTFGSGDKIILTVDGNAYTLLDNISSPTLTGTYDDLDYDGISDNISGIEIGFNVDINGISKRFSTKIYPRNF</sequence>
<organism evidence="2 3">
    <name type="scientific">Desulfobacula phenolica</name>
    <dbReference type="NCBI Taxonomy" id="90732"/>
    <lineage>
        <taxon>Bacteria</taxon>
        <taxon>Pseudomonadati</taxon>
        <taxon>Thermodesulfobacteriota</taxon>
        <taxon>Desulfobacteria</taxon>
        <taxon>Desulfobacterales</taxon>
        <taxon>Desulfobacteraceae</taxon>
        <taxon>Desulfobacula</taxon>
    </lineage>
</organism>
<dbReference type="Pfam" id="PF07963">
    <property type="entry name" value="N_methyl"/>
    <property type="match status" value="1"/>
</dbReference>
<proteinExistence type="predicted"/>
<dbReference type="AlphaFoldDB" id="A0A1H2FSS6"/>
<gene>
    <name evidence="2" type="ORF">SAMN04487931_104320</name>
</gene>